<feature type="region of interest" description="Disordered" evidence="11">
    <location>
        <begin position="325"/>
        <end position="346"/>
    </location>
</feature>
<evidence type="ECO:0000256" key="1">
    <source>
        <dbReference type="ARBA" id="ARBA00004123"/>
    </source>
</evidence>
<dbReference type="InterPro" id="IPR008266">
    <property type="entry name" value="Tyr_kinase_AS"/>
</dbReference>
<dbReference type="SUPFAM" id="SSF56112">
    <property type="entry name" value="Protein kinase-like (PK-like)"/>
    <property type="match status" value="1"/>
</dbReference>
<feature type="region of interest" description="Disordered" evidence="11">
    <location>
        <begin position="275"/>
        <end position="310"/>
    </location>
</feature>
<reference evidence="13" key="1">
    <citation type="journal article" date="2022" name="bioRxiv">
        <title>Sequencing and chromosome-scale assembly of the giantPleurodeles waltlgenome.</title>
        <authorList>
            <person name="Brown T."/>
            <person name="Elewa A."/>
            <person name="Iarovenko S."/>
            <person name="Subramanian E."/>
            <person name="Araus A.J."/>
            <person name="Petzold A."/>
            <person name="Susuki M."/>
            <person name="Suzuki K.-i.T."/>
            <person name="Hayashi T."/>
            <person name="Toyoda A."/>
            <person name="Oliveira C."/>
            <person name="Osipova E."/>
            <person name="Leigh N.D."/>
            <person name="Simon A."/>
            <person name="Yun M.H."/>
        </authorList>
    </citation>
    <scope>NUCLEOTIDE SEQUENCE</scope>
    <source>
        <strain evidence="13">20211129_DDA</strain>
        <tissue evidence="13">Liver</tissue>
    </source>
</reference>
<dbReference type="PROSITE" id="PS50011">
    <property type="entry name" value="PROTEIN_KINASE_DOM"/>
    <property type="match status" value="1"/>
</dbReference>
<evidence type="ECO:0000256" key="8">
    <source>
        <dbReference type="ARBA" id="ARBA00038349"/>
    </source>
</evidence>
<dbReference type="PROSITE" id="PS00109">
    <property type="entry name" value="PROTEIN_KINASE_TYR"/>
    <property type="match status" value="1"/>
</dbReference>
<dbReference type="GO" id="GO:0005737">
    <property type="term" value="C:cytoplasm"/>
    <property type="evidence" value="ECO:0007669"/>
    <property type="project" value="UniProtKB-SubCell"/>
</dbReference>
<dbReference type="PANTHER" id="PTHR22972:SF3">
    <property type="entry name" value="INACTIVE TYROSINE-PROTEIN KINASE PRAG1"/>
    <property type="match status" value="1"/>
</dbReference>
<feature type="region of interest" description="Disordered" evidence="11">
    <location>
        <begin position="647"/>
        <end position="753"/>
    </location>
</feature>
<feature type="compositionally biased region" description="Polar residues" evidence="11">
    <location>
        <begin position="589"/>
        <end position="620"/>
    </location>
</feature>
<comment type="caution">
    <text evidence="13">The sequence shown here is derived from an EMBL/GenBank/DDBJ whole genome shotgun (WGS) entry which is preliminary data.</text>
</comment>
<comment type="subcellular location">
    <subcellularLocation>
        <location evidence="2">Cell junction</location>
        <location evidence="2">Focal adhesion</location>
    </subcellularLocation>
    <subcellularLocation>
        <location evidence="3">Cytoplasm</location>
    </subcellularLocation>
    <subcellularLocation>
        <location evidence="1">Nucleus</location>
    </subcellularLocation>
</comment>
<evidence type="ECO:0000256" key="9">
    <source>
        <dbReference type="ARBA" id="ARBA00072730"/>
    </source>
</evidence>
<feature type="compositionally biased region" description="Low complexity" evidence="11">
    <location>
        <begin position="1068"/>
        <end position="1088"/>
    </location>
</feature>
<feature type="region of interest" description="Disordered" evidence="11">
    <location>
        <begin position="809"/>
        <end position="866"/>
    </location>
</feature>
<evidence type="ECO:0000256" key="6">
    <source>
        <dbReference type="ARBA" id="ARBA00022949"/>
    </source>
</evidence>
<dbReference type="InterPro" id="IPR000719">
    <property type="entry name" value="Prot_kinase_dom"/>
</dbReference>
<evidence type="ECO:0000256" key="4">
    <source>
        <dbReference type="ARBA" id="ARBA00022490"/>
    </source>
</evidence>
<feature type="compositionally biased region" description="Basic and acidic residues" evidence="11">
    <location>
        <begin position="706"/>
        <end position="716"/>
    </location>
</feature>
<feature type="compositionally biased region" description="Low complexity" evidence="11">
    <location>
        <begin position="765"/>
        <end position="779"/>
    </location>
</feature>
<dbReference type="Pfam" id="PF00069">
    <property type="entry name" value="Pkinase"/>
    <property type="match status" value="1"/>
</dbReference>
<feature type="compositionally biased region" description="Polar residues" evidence="11">
    <location>
        <begin position="853"/>
        <end position="866"/>
    </location>
</feature>
<keyword evidence="5" id="KW-0597">Phosphoprotein</keyword>
<proteinExistence type="inferred from homology"/>
<dbReference type="GO" id="GO:0005634">
    <property type="term" value="C:nucleus"/>
    <property type="evidence" value="ECO:0007669"/>
    <property type="project" value="UniProtKB-SubCell"/>
</dbReference>
<feature type="compositionally biased region" description="Polar residues" evidence="11">
    <location>
        <begin position="462"/>
        <end position="473"/>
    </location>
</feature>
<keyword evidence="7" id="KW-0539">Nucleus</keyword>
<dbReference type="GO" id="GO:0005524">
    <property type="term" value="F:ATP binding"/>
    <property type="evidence" value="ECO:0007669"/>
    <property type="project" value="InterPro"/>
</dbReference>
<evidence type="ECO:0000313" key="13">
    <source>
        <dbReference type="EMBL" id="KAJ1204730.1"/>
    </source>
</evidence>
<evidence type="ECO:0000256" key="7">
    <source>
        <dbReference type="ARBA" id="ARBA00023242"/>
    </source>
</evidence>
<evidence type="ECO:0000256" key="3">
    <source>
        <dbReference type="ARBA" id="ARBA00004496"/>
    </source>
</evidence>
<sequence>MHTAFSLKPAGLKMSVCSDFVEHVWKPGSCKNCFHPRGSHGLRQAASEARAGGSQALLQGLRGILRSKAESAHEEDGGVTASPYSKPTIAVKPTMITSEVSDAWSEATMTAESIIPQVSWRKISSKHSILKTEDFPRTFFDHFANSREPFGHISASSSTPQHAPGYSTLGLHSPDRKMERNITLGCANLLSGQDDKTRFLCKEKLTTTQGVFTQETVLSRNTRSNGATESTGYLCIQTREGGVFSVSGTNGCSASFQGDGGDYCQITNCANKSPDTEDAASLEGRKALHDGRSPATGLSTQEALGARKPNKEERTLVNSHWADHALHNCKPNPASVDSKKPSVPKLPSLSDISLCTSSLGSPLASPQEGNYYNLSGELELHQNPGKETSMNPSRNPLDKRVTEPVLVQQFEASKNEPIYAESTKRKKGILVNGALTLAKSDGPSKMSHTKQNSDTSAERTAAWSNQAPQESTTQVTAKITVMAAHTEEDNRTIYLSSPDSAVSVQWSCVSPSSSLEFGTSPPLFEWGEANKGSKEVGQSDNGQTCRTLAVAKNAVEGNPSIPPKISRNGQLDSEQSHTMLDSLPACSGTKPNTAITPSSRNNHGFSPCGNSSSRSPQKTFPEQDRTALQLATERRHKYYNATWSKQGRIEEEEEEEGLSQQTKAQGGELRTTGHFKSSSKLHTDISPPADPATRMGMSKSASCPHEFLKDRSKAEDASSPPPCPPKRHAVKTSKGSCELERQGAGSAGSLTPPSLAFGGSSFITSSTDSLSSDTRTCSDGGQSIEGIHSPALPQCTKRPLLPLPLSMSASEDSPFVGSLQPPPLPLKKTVGRTASAPDNSFWGQASPGLRLLSPTSPRLNMSQSESNVCRQEAGQFSCPSSPGDSQPLFSSSESLEKVCRWHGHRSEARGWQCLQSRSAHSLSSSQLNMSSHGSSGSTLQLHNLLSNIDNKEGMYAKLGGLYAESLRRLVAKCEDCFMRDQKTELCFNENSWSLFKLTCNKPCCDSGDAIYYCATCAKDPQNTYAVKICKPESSKSPTYCSLSLPVHFNIQQDCGHFLATVPSSMSQSTKASSGSSATSSAPQTQGSSEQECVVVITREVPHQTAADFVKDSVSSHSSQPEVYERQVCFLLLQLCNGLEHLKEHGIIHRDLCLENLLLVHCPSVMGKTTTDDKRLPRLIISNFSKAKQRSGASNSKLKRDQARLAPEIVSASQYKKFDEFQTGILIYELLHQPNPFEDRAHLREQEYSQEDLPPVPILSLYSKGLQQLAHLLLEADPIKRIRITEAKRVLQCLLWGPRKDLADQPLSNEEALHGALQNWIDMKRALLMMKFAERAIDLERGIELEDWLCCQYLASTDPCFLFHTLRLLTLL</sequence>
<dbReference type="GO" id="GO:0005925">
    <property type="term" value="C:focal adhesion"/>
    <property type="evidence" value="ECO:0007669"/>
    <property type="project" value="UniProtKB-SubCell"/>
</dbReference>
<evidence type="ECO:0000256" key="10">
    <source>
        <dbReference type="ARBA" id="ARBA00079294"/>
    </source>
</evidence>
<dbReference type="FunFam" id="1.10.510.10:FF:000510">
    <property type="entry name" value="Inactive tyrosine-protein kinase PRAG1"/>
    <property type="match status" value="1"/>
</dbReference>
<feature type="domain" description="Protein kinase" evidence="12">
    <location>
        <begin position="924"/>
        <end position="1294"/>
    </location>
</feature>
<feature type="region of interest" description="Disordered" evidence="11">
    <location>
        <begin position="153"/>
        <end position="173"/>
    </location>
</feature>
<dbReference type="PANTHER" id="PTHR22972">
    <property type="entry name" value="SERINE/THREONINE PROTEIN KINASE"/>
    <property type="match status" value="1"/>
</dbReference>
<feature type="region of interest" description="Disordered" evidence="11">
    <location>
        <begin position="765"/>
        <end position="797"/>
    </location>
</feature>
<gene>
    <name evidence="13" type="ORF">NDU88_000168</name>
</gene>
<accession>A0AAV7VVQ9</accession>
<evidence type="ECO:0000256" key="5">
    <source>
        <dbReference type="ARBA" id="ARBA00022553"/>
    </source>
</evidence>
<evidence type="ECO:0000313" key="14">
    <source>
        <dbReference type="Proteomes" id="UP001066276"/>
    </source>
</evidence>
<keyword evidence="4" id="KW-0963">Cytoplasm</keyword>
<dbReference type="Gene3D" id="1.10.510.10">
    <property type="entry name" value="Transferase(Phosphotransferase) domain 1"/>
    <property type="match status" value="1"/>
</dbReference>
<organism evidence="13 14">
    <name type="scientific">Pleurodeles waltl</name>
    <name type="common">Iberian ribbed newt</name>
    <dbReference type="NCBI Taxonomy" id="8319"/>
    <lineage>
        <taxon>Eukaryota</taxon>
        <taxon>Metazoa</taxon>
        <taxon>Chordata</taxon>
        <taxon>Craniata</taxon>
        <taxon>Vertebrata</taxon>
        <taxon>Euteleostomi</taxon>
        <taxon>Amphibia</taxon>
        <taxon>Batrachia</taxon>
        <taxon>Caudata</taxon>
        <taxon>Salamandroidea</taxon>
        <taxon>Salamandridae</taxon>
        <taxon>Pleurodelinae</taxon>
        <taxon>Pleurodeles</taxon>
    </lineage>
</organism>
<evidence type="ECO:0000259" key="12">
    <source>
        <dbReference type="PROSITE" id="PS50011"/>
    </source>
</evidence>
<dbReference type="InterPro" id="IPR051511">
    <property type="entry name" value="MitoQC_Scaffold_Kinases"/>
</dbReference>
<keyword evidence="14" id="KW-1185">Reference proteome</keyword>
<dbReference type="EMBL" id="JANPWB010000002">
    <property type="protein sequence ID" value="KAJ1204730.1"/>
    <property type="molecule type" value="Genomic_DNA"/>
</dbReference>
<dbReference type="Proteomes" id="UP001066276">
    <property type="component" value="Chromosome 1_2"/>
</dbReference>
<protein>
    <recommendedName>
        <fullName evidence="9">Inactive tyrosine-protein kinase PRAG1</fullName>
    </recommendedName>
    <alternativeName>
        <fullName evidence="10">PEAK1-related kinase-activating pseudokinase 1</fullName>
    </alternativeName>
</protein>
<feature type="region of interest" description="Disordered" evidence="11">
    <location>
        <begin position="1068"/>
        <end position="1089"/>
    </location>
</feature>
<name>A0AAV7VVQ9_PLEWA</name>
<evidence type="ECO:0000256" key="11">
    <source>
        <dbReference type="SAM" id="MobiDB-lite"/>
    </source>
</evidence>
<comment type="similarity">
    <text evidence="8">Belongs to the protein kinase superfamily.</text>
</comment>
<dbReference type="SMART" id="SM00220">
    <property type="entry name" value="S_TKc"/>
    <property type="match status" value="1"/>
</dbReference>
<feature type="region of interest" description="Disordered" evidence="11">
    <location>
        <begin position="439"/>
        <end position="473"/>
    </location>
</feature>
<feature type="region of interest" description="Disordered" evidence="11">
    <location>
        <begin position="588"/>
        <end position="626"/>
    </location>
</feature>
<evidence type="ECO:0000256" key="2">
    <source>
        <dbReference type="ARBA" id="ARBA00004246"/>
    </source>
</evidence>
<keyword evidence="6" id="KW-0965">Cell junction</keyword>
<feature type="compositionally biased region" description="Basic and acidic residues" evidence="11">
    <location>
        <begin position="283"/>
        <end position="292"/>
    </location>
</feature>
<dbReference type="GO" id="GO:0004672">
    <property type="term" value="F:protein kinase activity"/>
    <property type="evidence" value="ECO:0007669"/>
    <property type="project" value="InterPro"/>
</dbReference>
<dbReference type="InterPro" id="IPR011009">
    <property type="entry name" value="Kinase-like_dom_sf"/>
</dbReference>